<feature type="transmembrane region" description="Helical" evidence="5">
    <location>
        <begin position="88"/>
        <end position="110"/>
    </location>
</feature>
<dbReference type="PANTHER" id="PTHR30249">
    <property type="entry name" value="PUTATIVE SEROTONIN TRANSPORTER"/>
    <property type="match status" value="1"/>
</dbReference>
<keyword evidence="7" id="KW-1185">Reference proteome</keyword>
<evidence type="ECO:0000313" key="7">
    <source>
        <dbReference type="Proteomes" id="UP001548590"/>
    </source>
</evidence>
<organism evidence="6 7">
    <name type="scientific">Uliginosibacterium paludis</name>
    <dbReference type="NCBI Taxonomy" id="1615952"/>
    <lineage>
        <taxon>Bacteria</taxon>
        <taxon>Pseudomonadati</taxon>
        <taxon>Pseudomonadota</taxon>
        <taxon>Betaproteobacteria</taxon>
        <taxon>Rhodocyclales</taxon>
        <taxon>Zoogloeaceae</taxon>
        <taxon>Uliginosibacterium</taxon>
    </lineage>
</organism>
<feature type="transmembrane region" description="Helical" evidence="5">
    <location>
        <begin position="62"/>
        <end position="81"/>
    </location>
</feature>
<reference evidence="6 7" key="1">
    <citation type="submission" date="2024-07" db="EMBL/GenBank/DDBJ databases">
        <title>Uliginosibacterium paludis KCTC:42655.</title>
        <authorList>
            <person name="Kim M.K."/>
        </authorList>
    </citation>
    <scope>NUCLEOTIDE SEQUENCE [LARGE SCALE GENOMIC DNA]</scope>
    <source>
        <strain evidence="6 7">KCTC 42655</strain>
    </source>
</reference>
<accession>A0ABV2CQG2</accession>
<keyword evidence="3 5" id="KW-1133">Transmembrane helix</keyword>
<dbReference type="Pfam" id="PF04172">
    <property type="entry name" value="LrgB"/>
    <property type="match status" value="1"/>
</dbReference>
<dbReference type="EMBL" id="JBEWLZ010000004">
    <property type="protein sequence ID" value="MET1490170.1"/>
    <property type="molecule type" value="Genomic_DNA"/>
</dbReference>
<name>A0ABV2CQG2_9RHOO</name>
<gene>
    <name evidence="6" type="ORF">ABVT11_10050</name>
</gene>
<feature type="transmembrane region" description="Helical" evidence="5">
    <location>
        <begin position="203"/>
        <end position="223"/>
    </location>
</feature>
<evidence type="ECO:0000256" key="2">
    <source>
        <dbReference type="ARBA" id="ARBA00022692"/>
    </source>
</evidence>
<feature type="transmembrane region" description="Helical" evidence="5">
    <location>
        <begin position="31"/>
        <end position="56"/>
    </location>
</feature>
<dbReference type="RefSeq" id="WP_345923713.1">
    <property type="nucleotide sequence ID" value="NZ_JBDIVF010000001.1"/>
</dbReference>
<evidence type="ECO:0000313" key="6">
    <source>
        <dbReference type="EMBL" id="MET1490170.1"/>
    </source>
</evidence>
<dbReference type="PANTHER" id="PTHR30249:SF16">
    <property type="entry name" value="INNER MEMBRANE PROTEIN"/>
    <property type="match status" value="1"/>
</dbReference>
<comment type="subcellular location">
    <subcellularLocation>
        <location evidence="1">Membrane</location>
        <topology evidence="1">Multi-pass membrane protein</topology>
    </subcellularLocation>
</comment>
<proteinExistence type="predicted"/>
<evidence type="ECO:0000256" key="3">
    <source>
        <dbReference type="ARBA" id="ARBA00022989"/>
    </source>
</evidence>
<feature type="transmembrane region" description="Helical" evidence="5">
    <location>
        <begin position="147"/>
        <end position="170"/>
    </location>
</feature>
<evidence type="ECO:0000256" key="4">
    <source>
        <dbReference type="ARBA" id="ARBA00023136"/>
    </source>
</evidence>
<feature type="transmembrane region" description="Helical" evidence="5">
    <location>
        <begin position="6"/>
        <end position="24"/>
    </location>
</feature>
<keyword evidence="4 5" id="KW-0472">Membrane</keyword>
<dbReference type="InterPro" id="IPR007300">
    <property type="entry name" value="CidB/LrgB"/>
</dbReference>
<comment type="caution">
    <text evidence="6">The sequence shown here is derived from an EMBL/GenBank/DDBJ whole genome shotgun (WGS) entry which is preliminary data.</text>
</comment>
<sequence length="227" mass="24248">MNGLMATLWLLITIALYFAVKRVHQRFRRQWLAPVIVVPMILIAVLLCAHIPYSAYASRSHWLSWMLGPATIAFAIPIFDFRDTIRRHWLPLTVGVIVGMSVAVLSSVLLSRLMHLPEALERSLAVRSISTPFAMIAAPELGGAADLAAIFVVVTGVCGMIVGEWLLAFLPVRTAMAKGALFGAGAHAAGTATAHSRSSDEGVIASITMIVAGVLMVIAAPLLTGLL</sequence>
<evidence type="ECO:0000256" key="1">
    <source>
        <dbReference type="ARBA" id="ARBA00004141"/>
    </source>
</evidence>
<keyword evidence="2 5" id="KW-0812">Transmembrane</keyword>
<protein>
    <submittedName>
        <fullName evidence="6">LrgB family protein</fullName>
    </submittedName>
</protein>
<evidence type="ECO:0000256" key="5">
    <source>
        <dbReference type="SAM" id="Phobius"/>
    </source>
</evidence>
<dbReference type="Proteomes" id="UP001548590">
    <property type="component" value="Unassembled WGS sequence"/>
</dbReference>